<evidence type="ECO:0000256" key="9">
    <source>
        <dbReference type="ARBA" id="ARBA00022824"/>
    </source>
</evidence>
<evidence type="ECO:0000256" key="6">
    <source>
        <dbReference type="ARBA" id="ARBA00022490"/>
    </source>
</evidence>
<keyword evidence="16" id="KW-0812">Transmembrane</keyword>
<evidence type="ECO:0000256" key="10">
    <source>
        <dbReference type="ARBA" id="ARBA00023034"/>
    </source>
</evidence>
<keyword evidence="10" id="KW-0333">Golgi apparatus</keyword>
<accession>A0A3B4CAY6</accession>
<keyword evidence="19" id="KW-1185">Reference proteome</keyword>
<dbReference type="AlphaFoldDB" id="A0A3B4CAY6"/>
<proteinExistence type="inferred from homology"/>
<dbReference type="GO" id="GO:0005525">
    <property type="term" value="F:GTP binding"/>
    <property type="evidence" value="ECO:0007669"/>
    <property type="project" value="UniProtKB-KW"/>
</dbReference>
<keyword evidence="16" id="KW-0472">Membrane</keyword>
<dbReference type="GO" id="GO:0005783">
    <property type="term" value="C:endoplasmic reticulum"/>
    <property type="evidence" value="ECO:0007669"/>
    <property type="project" value="UniProtKB-SubCell"/>
</dbReference>
<dbReference type="PANTHER" id="PTHR10903:SF188">
    <property type="entry name" value="GTPASE IMAP FAMILY MEMBER 2-LIKE-RELATED"/>
    <property type="match status" value="1"/>
</dbReference>
<dbReference type="PANTHER" id="PTHR10903">
    <property type="entry name" value="GTPASE, IMAP FAMILY MEMBER-RELATED"/>
    <property type="match status" value="1"/>
</dbReference>
<evidence type="ECO:0000256" key="2">
    <source>
        <dbReference type="ARBA" id="ARBA00004240"/>
    </source>
</evidence>
<feature type="domain" description="AIG1-type G" evidence="17">
    <location>
        <begin position="10"/>
        <end position="207"/>
    </location>
</feature>
<keyword evidence="7" id="KW-0677">Repeat</keyword>
<evidence type="ECO:0000256" key="3">
    <source>
        <dbReference type="ARBA" id="ARBA00004514"/>
    </source>
</evidence>
<comment type="subcellular location">
    <subcellularLocation>
        <location evidence="3">Cytoplasm</location>
        <location evidence="3">Cytosol</location>
    </subcellularLocation>
    <subcellularLocation>
        <location evidence="2">Endoplasmic reticulum</location>
    </subcellularLocation>
    <subcellularLocation>
        <location evidence="4">Golgi apparatus</location>
    </subcellularLocation>
    <subcellularLocation>
        <location evidence="1">Mitochondrion</location>
    </subcellularLocation>
</comment>
<comment type="function">
    <text evidence="13">Exerts an anti-apoptotic effect in the immune system and is involved in responses to infections.</text>
</comment>
<dbReference type="GO" id="GO:0005794">
    <property type="term" value="C:Golgi apparatus"/>
    <property type="evidence" value="ECO:0007669"/>
    <property type="project" value="UniProtKB-SubCell"/>
</dbReference>
<keyword evidence="9" id="KW-0256">Endoplasmic reticulum</keyword>
<dbReference type="Pfam" id="PF04548">
    <property type="entry name" value="AIG1"/>
    <property type="match status" value="1"/>
</dbReference>
<dbReference type="RefSeq" id="XP_017540704.1">
    <property type="nucleotide sequence ID" value="XM_017685215.2"/>
</dbReference>
<evidence type="ECO:0000256" key="1">
    <source>
        <dbReference type="ARBA" id="ARBA00004173"/>
    </source>
</evidence>
<dbReference type="PROSITE" id="PS51720">
    <property type="entry name" value="G_AIG1"/>
    <property type="match status" value="1"/>
</dbReference>
<keyword evidence="11" id="KW-0496">Mitochondrion</keyword>
<feature type="transmembrane region" description="Helical" evidence="16">
    <location>
        <begin position="295"/>
        <end position="315"/>
    </location>
</feature>
<reference evidence="18" key="2">
    <citation type="submission" date="2025-08" db="UniProtKB">
        <authorList>
            <consortium name="Ensembl"/>
        </authorList>
    </citation>
    <scope>IDENTIFICATION</scope>
</reference>
<dbReference type="InterPro" id="IPR045058">
    <property type="entry name" value="GIMA/IAN/Toc"/>
</dbReference>
<dbReference type="GeneID" id="108412961"/>
<dbReference type="OrthoDB" id="8954335at2759"/>
<evidence type="ECO:0000256" key="16">
    <source>
        <dbReference type="SAM" id="Phobius"/>
    </source>
</evidence>
<keyword evidence="8" id="KW-0547">Nucleotide-binding</keyword>
<keyword evidence="16" id="KW-1133">Transmembrane helix</keyword>
<evidence type="ECO:0000256" key="8">
    <source>
        <dbReference type="ARBA" id="ARBA00022741"/>
    </source>
</evidence>
<evidence type="ECO:0000313" key="18">
    <source>
        <dbReference type="Ensembl" id="ENSPNAP00000009102.1"/>
    </source>
</evidence>
<dbReference type="GO" id="GO:0005739">
    <property type="term" value="C:mitochondrion"/>
    <property type="evidence" value="ECO:0007669"/>
    <property type="project" value="UniProtKB-SubCell"/>
</dbReference>
<evidence type="ECO:0000256" key="7">
    <source>
        <dbReference type="ARBA" id="ARBA00022737"/>
    </source>
</evidence>
<reference evidence="18 19" key="1">
    <citation type="submission" date="2020-10" db="EMBL/GenBank/DDBJ databases">
        <title>Pygocentrus nattereri (red-bellied piranha) genome, fPygNat1, primary haplotype.</title>
        <authorList>
            <person name="Myers G."/>
            <person name="Meyer A."/>
            <person name="Karagic N."/>
            <person name="Pippel M."/>
            <person name="Winkler S."/>
            <person name="Tracey A."/>
            <person name="Wood J."/>
            <person name="Formenti G."/>
            <person name="Howe K."/>
            <person name="Fedrigo O."/>
            <person name="Jarvis E.D."/>
        </authorList>
    </citation>
    <scope>NUCLEOTIDE SEQUENCE [LARGE SCALE GENOMIC DNA]</scope>
</reference>
<dbReference type="GO" id="GO:0005829">
    <property type="term" value="C:cytosol"/>
    <property type="evidence" value="ECO:0007669"/>
    <property type="project" value="UniProtKB-SubCell"/>
</dbReference>
<organism evidence="18 19">
    <name type="scientific">Pygocentrus nattereri</name>
    <name type="common">Red-bellied piranha</name>
    <dbReference type="NCBI Taxonomy" id="42514"/>
    <lineage>
        <taxon>Eukaryota</taxon>
        <taxon>Metazoa</taxon>
        <taxon>Chordata</taxon>
        <taxon>Craniata</taxon>
        <taxon>Vertebrata</taxon>
        <taxon>Euteleostomi</taxon>
        <taxon>Actinopterygii</taxon>
        <taxon>Neopterygii</taxon>
        <taxon>Teleostei</taxon>
        <taxon>Ostariophysi</taxon>
        <taxon>Characiformes</taxon>
        <taxon>Characoidei</taxon>
        <taxon>Pygocentrus</taxon>
    </lineage>
</organism>
<reference evidence="18" key="3">
    <citation type="submission" date="2025-09" db="UniProtKB">
        <authorList>
            <consortium name="Ensembl"/>
        </authorList>
    </citation>
    <scope>IDENTIFICATION</scope>
</reference>
<dbReference type="InterPro" id="IPR006703">
    <property type="entry name" value="G_AIG1"/>
</dbReference>
<dbReference type="Gene3D" id="3.40.50.300">
    <property type="entry name" value="P-loop containing nucleotide triphosphate hydrolases"/>
    <property type="match status" value="1"/>
</dbReference>
<keyword evidence="6" id="KW-0963">Cytoplasm</keyword>
<name>A0A3B4CAY6_PYGNA</name>
<dbReference type="InterPro" id="IPR027417">
    <property type="entry name" value="P-loop_NTPase"/>
</dbReference>
<dbReference type="FunFam" id="3.40.50.300:FF:000536">
    <property type="entry name" value="GTPase IMAP family member 8"/>
    <property type="match status" value="1"/>
</dbReference>
<evidence type="ECO:0000256" key="5">
    <source>
        <dbReference type="ARBA" id="ARBA00008535"/>
    </source>
</evidence>
<evidence type="ECO:0000256" key="4">
    <source>
        <dbReference type="ARBA" id="ARBA00004555"/>
    </source>
</evidence>
<dbReference type="GeneTree" id="ENSGT00940000166743"/>
<sequence length="343" mass="37366">MEHVTESADRHEVRLMVIGKTGAGASASGNTLLGHNLFQSARSFSSVTLRCKGETAFVANRRLTVFDTPNFFNSSCPDIHGEVEKGLRSSSPGLHALLLVLTLDTYTKLDADVLTVYKQTFGKEALKYTIVLFTHGDEVQGASVEQLIEQHREISNLVEECGGRYHVLNNKDPSNRAQVTELLEKIDTMVSANENSCYTLEMFLYAHAFTAHFKRTVQAVLQIKPQYVCLVLIVAIGCINMQNKRSGDVMNFGHGCLTGLAAEVVGALSGKAWEVTFTNLSWAARGFNHKCAARIKFLGIPVGSAAGLIVAHYIGPQELSIRVFSGLAGGVAAIMGMSKYIYM</sequence>
<dbReference type="Ensembl" id="ENSPNAT00000015362.2">
    <property type="protein sequence ID" value="ENSPNAP00000009102.1"/>
    <property type="gene ID" value="ENSPNAG00000014663.2"/>
</dbReference>
<evidence type="ECO:0000256" key="11">
    <source>
        <dbReference type="ARBA" id="ARBA00023128"/>
    </source>
</evidence>
<comment type="similarity">
    <text evidence="5">Belongs to the TRAFAC class TrmE-Era-EngA-EngB-Septin-like GTPase superfamily. AIG1/Toc34/Toc159-like paraseptin GTPase family. IAN subfamily.</text>
</comment>
<dbReference type="STRING" id="42514.ENSPNAP00000009102"/>
<protein>
    <recommendedName>
        <fullName evidence="14">GTPase IMAP family member 8</fullName>
    </recommendedName>
    <alternativeName>
        <fullName evidence="15">Immune-associated nucleotide-binding protein 9</fullName>
    </alternativeName>
</protein>
<dbReference type="Proteomes" id="UP001501920">
    <property type="component" value="Chromosome 1"/>
</dbReference>
<evidence type="ECO:0000256" key="14">
    <source>
        <dbReference type="ARBA" id="ARBA00073539"/>
    </source>
</evidence>
<evidence type="ECO:0000256" key="12">
    <source>
        <dbReference type="ARBA" id="ARBA00023134"/>
    </source>
</evidence>
<evidence type="ECO:0000259" key="17">
    <source>
        <dbReference type="PROSITE" id="PS51720"/>
    </source>
</evidence>
<evidence type="ECO:0000313" key="19">
    <source>
        <dbReference type="Proteomes" id="UP001501920"/>
    </source>
</evidence>
<dbReference type="OMA" id="GHICANM"/>
<keyword evidence="12" id="KW-0342">GTP-binding</keyword>
<evidence type="ECO:0000256" key="15">
    <source>
        <dbReference type="ARBA" id="ARBA00077278"/>
    </source>
</evidence>
<evidence type="ECO:0000256" key="13">
    <source>
        <dbReference type="ARBA" id="ARBA00056809"/>
    </source>
</evidence>
<dbReference type="SUPFAM" id="SSF52540">
    <property type="entry name" value="P-loop containing nucleoside triphosphate hydrolases"/>
    <property type="match status" value="1"/>
</dbReference>
<feature type="transmembrane region" description="Helical" evidence="16">
    <location>
        <begin position="321"/>
        <end position="342"/>
    </location>
</feature>